<evidence type="ECO:0000256" key="2">
    <source>
        <dbReference type="SAM" id="SignalP"/>
    </source>
</evidence>
<keyword evidence="1" id="KW-1133">Transmembrane helix</keyword>
<dbReference type="Pfam" id="PF02140">
    <property type="entry name" value="SUEL_Lectin"/>
    <property type="match status" value="1"/>
</dbReference>
<sequence>MKLLFFIGFVIHFIPVLYGLKVMTKRICFNESKVIPCVGNQSINIEAVHYGRFSRNECFDSSITHERCNGSAKVNISYIKKICQGRNTCTFSNTDAGVLPAGNCNSSFKPYAEISYTCKGNVTEDPIDRSSVLQKLPFILVGVVVCVVIVIVSVVFVRRRLQNKEQAEVEYIKQTSTEVNNSDTIDSGKGESHYDEISITDEESIKTEYNHLKFRASIKTNCGTYNNADVGTYDHAEGAVRGTVDLNSYTYNHNDINTYNTNGIQRPTDVTEYSNQS</sequence>
<name>A0A6J8EC81_MYTCO</name>
<keyword evidence="1" id="KW-0812">Transmembrane</keyword>
<dbReference type="EMBL" id="CACVKT020008680">
    <property type="protein sequence ID" value="CAC5416701.1"/>
    <property type="molecule type" value="Genomic_DNA"/>
</dbReference>
<reference evidence="4 5" key="1">
    <citation type="submission" date="2020-06" db="EMBL/GenBank/DDBJ databases">
        <authorList>
            <person name="Li R."/>
            <person name="Bekaert M."/>
        </authorList>
    </citation>
    <scope>NUCLEOTIDE SEQUENCE [LARGE SCALE GENOMIC DNA]</scope>
    <source>
        <strain evidence="5">wild</strain>
    </source>
</reference>
<feature type="chain" id="PRO_5026832820" description="SUEL-type lectin domain-containing protein" evidence="2">
    <location>
        <begin position="20"/>
        <end position="277"/>
    </location>
</feature>
<keyword evidence="2" id="KW-0732">Signal</keyword>
<proteinExistence type="predicted"/>
<evidence type="ECO:0000259" key="3">
    <source>
        <dbReference type="Pfam" id="PF02140"/>
    </source>
</evidence>
<dbReference type="Gene3D" id="2.60.120.740">
    <property type="match status" value="1"/>
</dbReference>
<organism evidence="4 5">
    <name type="scientific">Mytilus coruscus</name>
    <name type="common">Sea mussel</name>
    <dbReference type="NCBI Taxonomy" id="42192"/>
    <lineage>
        <taxon>Eukaryota</taxon>
        <taxon>Metazoa</taxon>
        <taxon>Spiralia</taxon>
        <taxon>Lophotrochozoa</taxon>
        <taxon>Mollusca</taxon>
        <taxon>Bivalvia</taxon>
        <taxon>Autobranchia</taxon>
        <taxon>Pteriomorphia</taxon>
        <taxon>Mytilida</taxon>
        <taxon>Mytiloidea</taxon>
        <taxon>Mytilidae</taxon>
        <taxon>Mytilinae</taxon>
        <taxon>Mytilus</taxon>
    </lineage>
</organism>
<dbReference type="OrthoDB" id="6126027at2759"/>
<dbReference type="PANTHER" id="PTHR46780">
    <property type="entry name" value="PROTEIN EVA-1"/>
    <property type="match status" value="1"/>
</dbReference>
<evidence type="ECO:0000256" key="1">
    <source>
        <dbReference type="SAM" id="Phobius"/>
    </source>
</evidence>
<feature type="signal peptide" evidence="2">
    <location>
        <begin position="1"/>
        <end position="19"/>
    </location>
</feature>
<evidence type="ECO:0000313" key="5">
    <source>
        <dbReference type="Proteomes" id="UP000507470"/>
    </source>
</evidence>
<protein>
    <recommendedName>
        <fullName evidence="3">SUEL-type lectin domain-containing protein</fullName>
    </recommendedName>
</protein>
<keyword evidence="5" id="KW-1185">Reference proteome</keyword>
<dbReference type="InterPro" id="IPR043159">
    <property type="entry name" value="Lectin_gal-bd_sf"/>
</dbReference>
<evidence type="ECO:0000313" key="4">
    <source>
        <dbReference type="EMBL" id="CAC5416701.1"/>
    </source>
</evidence>
<feature type="domain" description="SUEL-type lectin" evidence="3">
    <location>
        <begin position="36"/>
        <end position="118"/>
    </location>
</feature>
<feature type="transmembrane region" description="Helical" evidence="1">
    <location>
        <begin position="136"/>
        <end position="157"/>
    </location>
</feature>
<gene>
    <name evidence="4" type="ORF">MCOR_49294</name>
</gene>
<dbReference type="Proteomes" id="UP000507470">
    <property type="component" value="Unassembled WGS sequence"/>
</dbReference>
<dbReference type="AlphaFoldDB" id="A0A6J8EC81"/>
<dbReference type="InterPro" id="IPR000922">
    <property type="entry name" value="Lectin_gal-bd_dom"/>
</dbReference>
<dbReference type="SMR" id="A0A6J8EC81"/>
<accession>A0A6J8EC81</accession>
<keyword evidence="1" id="KW-0472">Membrane</keyword>
<dbReference type="CDD" id="cd22823">
    <property type="entry name" value="Gal_Rha_Lectin"/>
    <property type="match status" value="1"/>
</dbReference>
<dbReference type="GO" id="GO:0030246">
    <property type="term" value="F:carbohydrate binding"/>
    <property type="evidence" value="ECO:0007669"/>
    <property type="project" value="InterPro"/>
</dbReference>